<dbReference type="InterPro" id="IPR020846">
    <property type="entry name" value="MFS_dom"/>
</dbReference>
<evidence type="ECO:0000313" key="8">
    <source>
        <dbReference type="EMBL" id="KTD61444.1"/>
    </source>
</evidence>
<dbReference type="OrthoDB" id="6057322at2"/>
<dbReference type="Pfam" id="PF07690">
    <property type="entry name" value="MFS_1"/>
    <property type="match status" value="1"/>
</dbReference>
<feature type="transmembrane region" description="Helical" evidence="6">
    <location>
        <begin position="257"/>
        <end position="276"/>
    </location>
</feature>
<dbReference type="PANTHER" id="PTHR43124:SF3">
    <property type="entry name" value="CHLORAMPHENICOL EFFLUX PUMP RV0191"/>
    <property type="match status" value="1"/>
</dbReference>
<feature type="transmembrane region" description="Helical" evidence="6">
    <location>
        <begin position="142"/>
        <end position="169"/>
    </location>
</feature>
<dbReference type="InterPro" id="IPR050189">
    <property type="entry name" value="MFS_Efflux_Transporters"/>
</dbReference>
<dbReference type="Proteomes" id="UP000054877">
    <property type="component" value="Unassembled WGS sequence"/>
</dbReference>
<name>A0A0W0YX56_LEGSP</name>
<feature type="transmembrane region" description="Helical" evidence="6">
    <location>
        <begin position="83"/>
        <end position="102"/>
    </location>
</feature>
<feature type="transmembrane region" description="Helical" evidence="6">
    <location>
        <begin position="12"/>
        <end position="32"/>
    </location>
</feature>
<sequence length="405" mass="43955">MKANLIEKDSSTLPSSLPGWMLSVLFVVYQLYLQLSMGALMPPLMRDLSLNAMDISVLTSSFYIVYILMQVPSGALLRKWGPGILIFLGAGCCALGCLLFAGSNTLLSAISGRLLTGLGASCAFVCSISIAATGFSKARVGLMIGLAETIMMVGTWAGINGLSHALILFNWRSTMTFNASLGCAISLLAYCLIPKQKTNKSHSDSYRDFVSIMKRAGLWWHGLYIGLMFSNVTVFASTWAIPFLIKEQGVTHAQAVWEASWTYLGVALASPFAGLLQRFNRNLLVCYGLSAILALVFLISLLFVKHMNPGLGCIPFFILGIASSITVLNYGWVQTNTPREYASMAVGFTNTVALLLVPVLHLIIGRQKIMSYPILYTMIASMLLASILVFIKQPRLTVSPQASLS</sequence>
<protein>
    <submittedName>
        <fullName evidence="8">Major facilitator family transporter</fullName>
    </submittedName>
</protein>
<dbReference type="RefSeq" id="WP_058484603.1">
    <property type="nucleotide sequence ID" value="NZ_CAAAII010000007.1"/>
</dbReference>
<dbReference type="PANTHER" id="PTHR43124">
    <property type="entry name" value="PURINE EFFLUX PUMP PBUE"/>
    <property type="match status" value="1"/>
</dbReference>
<evidence type="ECO:0000259" key="7">
    <source>
        <dbReference type="PROSITE" id="PS50850"/>
    </source>
</evidence>
<feature type="transmembrane region" description="Helical" evidence="6">
    <location>
        <begin position="283"/>
        <end position="303"/>
    </location>
</feature>
<feature type="transmembrane region" description="Helical" evidence="6">
    <location>
        <begin position="114"/>
        <end position="135"/>
    </location>
</feature>
<evidence type="ECO:0000256" key="1">
    <source>
        <dbReference type="ARBA" id="ARBA00004651"/>
    </source>
</evidence>
<evidence type="ECO:0000256" key="2">
    <source>
        <dbReference type="ARBA" id="ARBA00022475"/>
    </source>
</evidence>
<organism evidence="8 9">
    <name type="scientific">Legionella spiritensis</name>
    <dbReference type="NCBI Taxonomy" id="452"/>
    <lineage>
        <taxon>Bacteria</taxon>
        <taxon>Pseudomonadati</taxon>
        <taxon>Pseudomonadota</taxon>
        <taxon>Gammaproteobacteria</taxon>
        <taxon>Legionellales</taxon>
        <taxon>Legionellaceae</taxon>
        <taxon>Legionella</taxon>
    </lineage>
</organism>
<gene>
    <name evidence="8" type="ORF">Lspi_2686</name>
</gene>
<dbReference type="GO" id="GO:0022857">
    <property type="term" value="F:transmembrane transporter activity"/>
    <property type="evidence" value="ECO:0007669"/>
    <property type="project" value="InterPro"/>
</dbReference>
<proteinExistence type="predicted"/>
<feature type="transmembrane region" description="Helical" evidence="6">
    <location>
        <begin position="370"/>
        <end position="391"/>
    </location>
</feature>
<dbReference type="AlphaFoldDB" id="A0A0W0YX56"/>
<feature type="transmembrane region" description="Helical" evidence="6">
    <location>
        <begin position="52"/>
        <end position="71"/>
    </location>
</feature>
<dbReference type="PROSITE" id="PS50850">
    <property type="entry name" value="MFS"/>
    <property type="match status" value="1"/>
</dbReference>
<feature type="transmembrane region" description="Helical" evidence="6">
    <location>
        <begin position="344"/>
        <end position="364"/>
    </location>
</feature>
<dbReference type="SUPFAM" id="SSF103473">
    <property type="entry name" value="MFS general substrate transporter"/>
    <property type="match status" value="1"/>
</dbReference>
<evidence type="ECO:0000313" key="9">
    <source>
        <dbReference type="Proteomes" id="UP000054877"/>
    </source>
</evidence>
<keyword evidence="4 6" id="KW-1133">Transmembrane helix</keyword>
<feature type="transmembrane region" description="Helical" evidence="6">
    <location>
        <begin position="175"/>
        <end position="193"/>
    </location>
</feature>
<feature type="transmembrane region" description="Helical" evidence="6">
    <location>
        <begin position="309"/>
        <end position="332"/>
    </location>
</feature>
<dbReference type="PATRIC" id="fig|452.5.peg.2973"/>
<feature type="domain" description="Major facilitator superfamily (MFS) profile" evidence="7">
    <location>
        <begin position="1"/>
        <end position="397"/>
    </location>
</feature>
<evidence type="ECO:0000256" key="3">
    <source>
        <dbReference type="ARBA" id="ARBA00022692"/>
    </source>
</evidence>
<evidence type="ECO:0000256" key="6">
    <source>
        <dbReference type="SAM" id="Phobius"/>
    </source>
</evidence>
<dbReference type="EMBL" id="LNYX01000032">
    <property type="protein sequence ID" value="KTD61444.1"/>
    <property type="molecule type" value="Genomic_DNA"/>
</dbReference>
<keyword evidence="3 6" id="KW-0812">Transmembrane</keyword>
<dbReference type="Gene3D" id="1.20.1250.20">
    <property type="entry name" value="MFS general substrate transporter like domains"/>
    <property type="match status" value="1"/>
</dbReference>
<dbReference type="STRING" id="452.Lspi_2686"/>
<feature type="transmembrane region" description="Helical" evidence="6">
    <location>
        <begin position="223"/>
        <end position="245"/>
    </location>
</feature>
<keyword evidence="5 6" id="KW-0472">Membrane</keyword>
<dbReference type="GO" id="GO:0005886">
    <property type="term" value="C:plasma membrane"/>
    <property type="evidence" value="ECO:0007669"/>
    <property type="project" value="UniProtKB-SubCell"/>
</dbReference>
<dbReference type="CDD" id="cd06174">
    <property type="entry name" value="MFS"/>
    <property type="match status" value="1"/>
</dbReference>
<evidence type="ECO:0000256" key="5">
    <source>
        <dbReference type="ARBA" id="ARBA00023136"/>
    </source>
</evidence>
<evidence type="ECO:0000256" key="4">
    <source>
        <dbReference type="ARBA" id="ARBA00022989"/>
    </source>
</evidence>
<dbReference type="InterPro" id="IPR036259">
    <property type="entry name" value="MFS_trans_sf"/>
</dbReference>
<accession>A0A0W0YX56</accession>
<comment type="caution">
    <text evidence="8">The sequence shown here is derived from an EMBL/GenBank/DDBJ whole genome shotgun (WGS) entry which is preliminary data.</text>
</comment>
<comment type="subcellular location">
    <subcellularLocation>
        <location evidence="1">Cell membrane</location>
        <topology evidence="1">Multi-pass membrane protein</topology>
    </subcellularLocation>
</comment>
<dbReference type="InterPro" id="IPR011701">
    <property type="entry name" value="MFS"/>
</dbReference>
<keyword evidence="9" id="KW-1185">Reference proteome</keyword>
<reference evidence="8 9" key="1">
    <citation type="submission" date="2015-11" db="EMBL/GenBank/DDBJ databases">
        <title>Genomic analysis of 38 Legionella species identifies large and diverse effector repertoires.</title>
        <authorList>
            <person name="Burstein D."/>
            <person name="Amaro F."/>
            <person name="Zusman T."/>
            <person name="Lifshitz Z."/>
            <person name="Cohen O."/>
            <person name="Gilbert J.A."/>
            <person name="Pupko T."/>
            <person name="Shuman H.A."/>
            <person name="Segal G."/>
        </authorList>
    </citation>
    <scope>NUCLEOTIDE SEQUENCE [LARGE SCALE GENOMIC DNA]</scope>
    <source>
        <strain evidence="8 9">Mt.St.Helens-9</strain>
    </source>
</reference>
<keyword evidence="2" id="KW-1003">Cell membrane</keyword>